<dbReference type="InterPro" id="IPR010147">
    <property type="entry name" value="CRISPR-assoc_prot_CasD"/>
</dbReference>
<proteinExistence type="predicted"/>
<dbReference type="Pfam" id="PF09704">
    <property type="entry name" value="Cas_Cas5d"/>
    <property type="match status" value="1"/>
</dbReference>
<evidence type="ECO:0000313" key="3">
    <source>
        <dbReference type="EMBL" id="SCL45737.1"/>
    </source>
</evidence>
<protein>
    <submittedName>
        <fullName evidence="3">CRISPR-associated protein, Cas5e family</fullName>
    </submittedName>
</protein>
<evidence type="ECO:0000313" key="4">
    <source>
        <dbReference type="Proteomes" id="UP000199343"/>
    </source>
</evidence>
<evidence type="ECO:0000256" key="1">
    <source>
        <dbReference type="ARBA" id="ARBA00023118"/>
    </source>
</evidence>
<feature type="region of interest" description="Disordered" evidence="2">
    <location>
        <begin position="258"/>
        <end position="278"/>
    </location>
</feature>
<accession>A0A1C6TVF6</accession>
<dbReference type="InterPro" id="IPR021124">
    <property type="entry name" value="CRISPR-assoc_prot_Cas5"/>
</dbReference>
<gene>
    <name evidence="3" type="ORF">GA0070608_0078</name>
</gene>
<dbReference type="CDD" id="cd09645">
    <property type="entry name" value="Cas5_I-E"/>
    <property type="match status" value="1"/>
</dbReference>
<dbReference type="InterPro" id="IPR013422">
    <property type="entry name" value="CRISPR-assoc_prot_Cas5_N"/>
</dbReference>
<name>A0A1C6TVF6_9ACTN</name>
<dbReference type="OrthoDB" id="3189549at2"/>
<dbReference type="NCBIfam" id="TIGR01868">
    <property type="entry name" value="casD_Cas5e"/>
    <property type="match status" value="1"/>
</dbReference>
<keyword evidence="1" id="KW-0051">Antiviral defense</keyword>
<dbReference type="Proteomes" id="UP000199343">
    <property type="component" value="Unassembled WGS sequence"/>
</dbReference>
<sequence length="278" mass="29930">MTQNPHSLVLRLAGPLQSWGARGQFNWRGTQNEPTKSGILGLLAAASGYRRQDPIDDLLRLSLGVRTDQPGSLLRDYHTVSDHRGRPLLSAAVNAKGAQKPTSPAKLTHVTQRYYLQDAVFVATVSGPTSLLLALVDALRAPAFPLALGRRSCPPALPLLLTPAGSSVESEPAANAIRTAEDALWSGSPLDVLAAVRWQASDTHTAARRRPARPAAVDLPVTVDDDNGADLRADVPRSFDPHKRGFNTRRVRQGWVRIPTGAPDTAPPDHDPFALLGW</sequence>
<dbReference type="GO" id="GO:0043571">
    <property type="term" value="P:maintenance of CRISPR repeat elements"/>
    <property type="evidence" value="ECO:0007669"/>
    <property type="project" value="InterPro"/>
</dbReference>
<organism evidence="3 4">
    <name type="scientific">Micromonospora peucetia</name>
    <dbReference type="NCBI Taxonomy" id="47871"/>
    <lineage>
        <taxon>Bacteria</taxon>
        <taxon>Bacillati</taxon>
        <taxon>Actinomycetota</taxon>
        <taxon>Actinomycetes</taxon>
        <taxon>Micromonosporales</taxon>
        <taxon>Micromonosporaceae</taxon>
        <taxon>Micromonospora</taxon>
    </lineage>
</organism>
<dbReference type="Gene3D" id="3.30.70.2660">
    <property type="match status" value="1"/>
</dbReference>
<dbReference type="GO" id="GO:0051607">
    <property type="term" value="P:defense response to virus"/>
    <property type="evidence" value="ECO:0007669"/>
    <property type="project" value="UniProtKB-KW"/>
</dbReference>
<dbReference type="STRING" id="47871.GA0070608_0078"/>
<dbReference type="RefSeq" id="WP_091619625.1">
    <property type="nucleotide sequence ID" value="NZ_FMIC01000001.1"/>
</dbReference>
<dbReference type="GO" id="GO:0003723">
    <property type="term" value="F:RNA binding"/>
    <property type="evidence" value="ECO:0007669"/>
    <property type="project" value="InterPro"/>
</dbReference>
<dbReference type="AlphaFoldDB" id="A0A1C6TVF6"/>
<evidence type="ECO:0000256" key="2">
    <source>
        <dbReference type="SAM" id="MobiDB-lite"/>
    </source>
</evidence>
<dbReference type="NCBIfam" id="TIGR02593">
    <property type="entry name" value="CRISPR_cas5"/>
    <property type="match status" value="1"/>
</dbReference>
<dbReference type="EMBL" id="FMIC01000001">
    <property type="protein sequence ID" value="SCL45737.1"/>
    <property type="molecule type" value="Genomic_DNA"/>
</dbReference>
<reference evidence="3 4" key="1">
    <citation type="submission" date="2016-06" db="EMBL/GenBank/DDBJ databases">
        <authorList>
            <person name="Kjaerup R.B."/>
            <person name="Dalgaard T.S."/>
            <person name="Juul-Madsen H.R."/>
        </authorList>
    </citation>
    <scope>NUCLEOTIDE SEQUENCE [LARGE SCALE GENOMIC DNA]</scope>
    <source>
        <strain evidence="3 4">DSM 43363</strain>
    </source>
</reference>